<comment type="caution">
    <text evidence="3">The sequence shown here is derived from an EMBL/GenBank/DDBJ whole genome shotgun (WGS) entry which is preliminary data.</text>
</comment>
<proteinExistence type="predicted"/>
<dbReference type="Proteomes" id="UP000677812">
    <property type="component" value="Unassembled WGS sequence"/>
</dbReference>
<accession>A0ABS5E626</accession>
<keyword evidence="2" id="KW-0732">Signal</keyword>
<evidence type="ECO:0000256" key="2">
    <source>
        <dbReference type="SAM" id="SignalP"/>
    </source>
</evidence>
<feature type="compositionally biased region" description="Polar residues" evidence="1">
    <location>
        <begin position="120"/>
        <end position="132"/>
    </location>
</feature>
<feature type="chain" id="PRO_5047290812" evidence="2">
    <location>
        <begin position="41"/>
        <end position="182"/>
    </location>
</feature>
<feature type="signal peptide" evidence="2">
    <location>
        <begin position="1"/>
        <end position="40"/>
    </location>
</feature>
<name>A0ABS5E626_9PROT</name>
<gene>
    <name evidence="3" type="ORF">KB213_04745</name>
</gene>
<evidence type="ECO:0000313" key="4">
    <source>
        <dbReference type="Proteomes" id="UP000677812"/>
    </source>
</evidence>
<sequence>MTIAFYRDVPSNVRTAALARLRTAALLLSIAPLAPCLAHAAHTHHAGDTSTLPQIPPSTAHMLDNSPAKPLTPAQQVALPDGGAPPPPHGYTAVEDTEATLSNFSAQARTHAPLGLPGGNAQQRTNGPNTLPSHFSIFGIPVKFNAPVIAPYQSDRTPSSYTGQTTKGSTDLLVNGDSSDIH</sequence>
<evidence type="ECO:0000313" key="3">
    <source>
        <dbReference type="EMBL" id="MBR0559364.1"/>
    </source>
</evidence>
<keyword evidence="4" id="KW-1185">Reference proteome</keyword>
<organism evidence="3 4">
    <name type="scientific">Neokomagataea anthophila</name>
    <dbReference type="NCBI Taxonomy" id="2826925"/>
    <lineage>
        <taxon>Bacteria</taxon>
        <taxon>Pseudomonadati</taxon>
        <taxon>Pseudomonadota</taxon>
        <taxon>Alphaproteobacteria</taxon>
        <taxon>Acetobacterales</taxon>
        <taxon>Acetobacteraceae</taxon>
        <taxon>Neokomagataea</taxon>
    </lineage>
</organism>
<dbReference type="EMBL" id="JAGRQH010000002">
    <property type="protein sequence ID" value="MBR0559364.1"/>
    <property type="molecule type" value="Genomic_DNA"/>
</dbReference>
<reference evidence="3 4" key="1">
    <citation type="submission" date="2021-04" db="EMBL/GenBank/DDBJ databases">
        <title>The complete genome sequence of Neokomagataea sp. TBRC 2177.</title>
        <authorList>
            <person name="Charoenyingcharoen P."/>
            <person name="Yukphan P."/>
        </authorList>
    </citation>
    <scope>NUCLEOTIDE SEQUENCE [LARGE SCALE GENOMIC DNA]</scope>
    <source>
        <strain evidence="3 4">TBRC 2177</strain>
    </source>
</reference>
<evidence type="ECO:0000256" key="1">
    <source>
        <dbReference type="SAM" id="MobiDB-lite"/>
    </source>
</evidence>
<feature type="region of interest" description="Disordered" evidence="1">
    <location>
        <begin position="47"/>
        <end position="85"/>
    </location>
</feature>
<feature type="region of interest" description="Disordered" evidence="1">
    <location>
        <begin position="153"/>
        <end position="182"/>
    </location>
</feature>
<feature type="compositionally biased region" description="Polar residues" evidence="1">
    <location>
        <begin position="154"/>
        <end position="169"/>
    </location>
</feature>
<dbReference type="RefSeq" id="WP_211680846.1">
    <property type="nucleotide sequence ID" value="NZ_JAGRQH010000002.1"/>
</dbReference>
<feature type="region of interest" description="Disordered" evidence="1">
    <location>
        <begin position="113"/>
        <end position="132"/>
    </location>
</feature>
<protein>
    <submittedName>
        <fullName evidence="3">Uncharacterized protein</fullName>
    </submittedName>
</protein>